<feature type="compositionally biased region" description="Low complexity" evidence="2">
    <location>
        <begin position="282"/>
        <end position="291"/>
    </location>
</feature>
<reference evidence="4 5" key="1">
    <citation type="journal article" date="2018" name="Nat. Ecol. Evol.">
        <title>Pezizomycetes genomes reveal the molecular basis of ectomycorrhizal truffle lifestyle.</title>
        <authorList>
            <person name="Murat C."/>
            <person name="Payen T."/>
            <person name="Noel B."/>
            <person name="Kuo A."/>
            <person name="Morin E."/>
            <person name="Chen J."/>
            <person name="Kohler A."/>
            <person name="Krizsan K."/>
            <person name="Balestrini R."/>
            <person name="Da Silva C."/>
            <person name="Montanini B."/>
            <person name="Hainaut M."/>
            <person name="Levati E."/>
            <person name="Barry K.W."/>
            <person name="Belfiori B."/>
            <person name="Cichocki N."/>
            <person name="Clum A."/>
            <person name="Dockter R.B."/>
            <person name="Fauchery L."/>
            <person name="Guy J."/>
            <person name="Iotti M."/>
            <person name="Le Tacon F."/>
            <person name="Lindquist E.A."/>
            <person name="Lipzen A."/>
            <person name="Malagnac F."/>
            <person name="Mello A."/>
            <person name="Molinier V."/>
            <person name="Miyauchi S."/>
            <person name="Poulain J."/>
            <person name="Riccioni C."/>
            <person name="Rubini A."/>
            <person name="Sitrit Y."/>
            <person name="Splivallo R."/>
            <person name="Traeger S."/>
            <person name="Wang M."/>
            <person name="Zifcakova L."/>
            <person name="Wipf D."/>
            <person name="Zambonelli A."/>
            <person name="Paolocci F."/>
            <person name="Nowrousian M."/>
            <person name="Ottonello S."/>
            <person name="Baldrian P."/>
            <person name="Spatafora J.W."/>
            <person name="Henrissat B."/>
            <person name="Nagy L.G."/>
            <person name="Aury J.M."/>
            <person name="Wincker P."/>
            <person name="Grigoriev I.V."/>
            <person name="Bonfante P."/>
            <person name="Martin F.M."/>
        </authorList>
    </citation>
    <scope>NUCLEOTIDE SEQUENCE [LARGE SCALE GENOMIC DNA]</scope>
    <source>
        <strain evidence="4 5">CCBAS932</strain>
    </source>
</reference>
<keyword evidence="5" id="KW-1185">Reference proteome</keyword>
<dbReference type="EMBL" id="ML119141">
    <property type="protein sequence ID" value="RPB10713.1"/>
    <property type="molecule type" value="Genomic_DNA"/>
</dbReference>
<feature type="domain" description="C2H2-type" evidence="3">
    <location>
        <begin position="316"/>
        <end position="344"/>
    </location>
</feature>
<dbReference type="InterPro" id="IPR013087">
    <property type="entry name" value="Znf_C2H2_type"/>
</dbReference>
<dbReference type="OrthoDB" id="10530737at2759"/>
<accession>A0A3N4KJH5</accession>
<dbReference type="GO" id="GO:0008270">
    <property type="term" value="F:zinc ion binding"/>
    <property type="evidence" value="ECO:0007669"/>
    <property type="project" value="UniProtKB-KW"/>
</dbReference>
<keyword evidence="1" id="KW-0479">Metal-binding</keyword>
<organism evidence="4 5">
    <name type="scientific">Morchella conica CCBAS932</name>
    <dbReference type="NCBI Taxonomy" id="1392247"/>
    <lineage>
        <taxon>Eukaryota</taxon>
        <taxon>Fungi</taxon>
        <taxon>Dikarya</taxon>
        <taxon>Ascomycota</taxon>
        <taxon>Pezizomycotina</taxon>
        <taxon>Pezizomycetes</taxon>
        <taxon>Pezizales</taxon>
        <taxon>Morchellaceae</taxon>
        <taxon>Morchella</taxon>
    </lineage>
</organism>
<dbReference type="InParanoid" id="A0A3N4KJH5"/>
<dbReference type="AlphaFoldDB" id="A0A3N4KJH5"/>
<name>A0A3N4KJH5_9PEZI</name>
<evidence type="ECO:0000256" key="2">
    <source>
        <dbReference type="SAM" id="MobiDB-lite"/>
    </source>
</evidence>
<proteinExistence type="predicted"/>
<feature type="region of interest" description="Disordered" evidence="2">
    <location>
        <begin position="69"/>
        <end position="93"/>
    </location>
</feature>
<sequence length="369" mass="39146">MNSAAKICRTAPMLPSQPLKITQRPYKSSIDSSLTAELGLMKKHSRQVKGGSGTSSYTFKEPDKIMSGSQLSVLPPRANNDQTTQSPSSVSETELANRLLHEIAEIDRRPSGPLILYNLLSQPILPPTTTTANIIAVAHMTPAQSSPITTLTVTAPAHPVPHPHLYKVLDYAIYPFCPPPHRKQRAVNLAAQKQQAIGLAAATAWVRGGVAVAQENNAIVVGSVLVGAEVNAAAINGATEPTPSATVMAAPLATKKKPNRNPRGPYKKHRRVEFIATIASSSTTATATTDGGENEGEGEPAAKKRKHGGGRSKGVVVCNLCGILFTRPFTLRRHVANMHKESVECVCGVRFEGEEEKGVHLDGGGCTGV</sequence>
<keyword evidence="1" id="KW-0863">Zinc-finger</keyword>
<keyword evidence="1" id="KW-0862">Zinc</keyword>
<feature type="compositionally biased region" description="Polar residues" evidence="2">
    <location>
        <begin position="79"/>
        <end position="93"/>
    </location>
</feature>
<evidence type="ECO:0000259" key="3">
    <source>
        <dbReference type="PROSITE" id="PS50157"/>
    </source>
</evidence>
<gene>
    <name evidence="4" type="ORF">P167DRAFT_576036</name>
</gene>
<evidence type="ECO:0000313" key="5">
    <source>
        <dbReference type="Proteomes" id="UP000277580"/>
    </source>
</evidence>
<evidence type="ECO:0000313" key="4">
    <source>
        <dbReference type="EMBL" id="RPB10713.1"/>
    </source>
</evidence>
<evidence type="ECO:0000256" key="1">
    <source>
        <dbReference type="PROSITE-ProRule" id="PRU00042"/>
    </source>
</evidence>
<dbReference type="PROSITE" id="PS50157">
    <property type="entry name" value="ZINC_FINGER_C2H2_2"/>
    <property type="match status" value="1"/>
</dbReference>
<protein>
    <recommendedName>
        <fullName evidence="3">C2H2-type domain-containing protein</fullName>
    </recommendedName>
</protein>
<dbReference type="PROSITE" id="PS00028">
    <property type="entry name" value="ZINC_FINGER_C2H2_1"/>
    <property type="match status" value="1"/>
</dbReference>
<dbReference type="Proteomes" id="UP000277580">
    <property type="component" value="Unassembled WGS sequence"/>
</dbReference>
<feature type="region of interest" description="Disordered" evidence="2">
    <location>
        <begin position="282"/>
        <end position="311"/>
    </location>
</feature>
<feature type="region of interest" description="Disordered" evidence="2">
    <location>
        <begin position="43"/>
        <end position="62"/>
    </location>
</feature>